<proteinExistence type="predicted"/>
<reference evidence="2" key="1">
    <citation type="submission" date="2023-02" db="EMBL/GenBank/DDBJ databases">
        <title>Colletotrichum kahawae CIFC_Que2 genome sequencing and assembly.</title>
        <authorList>
            <person name="Baroncelli R."/>
        </authorList>
    </citation>
    <scope>NUCLEOTIDE SEQUENCE</scope>
    <source>
        <strain evidence="2">CIFC_Que2</strain>
    </source>
</reference>
<feature type="region of interest" description="Disordered" evidence="1">
    <location>
        <begin position="204"/>
        <end position="225"/>
    </location>
</feature>
<comment type="caution">
    <text evidence="2">The sequence shown here is derived from an EMBL/GenBank/DDBJ whole genome shotgun (WGS) entry which is preliminary data.</text>
</comment>
<dbReference type="EMBL" id="VYYT01000026">
    <property type="protein sequence ID" value="KAK2776569.1"/>
    <property type="molecule type" value="Genomic_DNA"/>
</dbReference>
<sequence length="290" mass="32482">MDTTGLSVASSMEGISGVTKAFALRSHESAASKRLFWTLNGPLETAIQVAPNQYYEPGNVMEPYFRPAAAGLAPSWHPVSQESLMEPQVATITVRLECFDAWEDLWVELHRHCTDTRTDPRRPRAKDVQLKVTASGGDGTFVTIHDYVSAVHPWIMDMREPLLDVLYKVGGGQLFLPEMKLAVLQFGVGPLSIGREDQWASFHKKPKPPGTYRPVSSISPEENEEITRKVTERMKARSAARILEMERLRQENARGDGPVHLTFNIGHATFPLPDPFKYCVQKPESDTPDR</sequence>
<evidence type="ECO:0000313" key="2">
    <source>
        <dbReference type="EMBL" id="KAK2776569.1"/>
    </source>
</evidence>
<accession>A0AAD9YTM5</accession>
<dbReference type="Proteomes" id="UP001281614">
    <property type="component" value="Unassembled WGS sequence"/>
</dbReference>
<name>A0AAD9YTM5_COLKA</name>
<organism evidence="2 3">
    <name type="scientific">Colletotrichum kahawae</name>
    <name type="common">Coffee berry disease fungus</name>
    <dbReference type="NCBI Taxonomy" id="34407"/>
    <lineage>
        <taxon>Eukaryota</taxon>
        <taxon>Fungi</taxon>
        <taxon>Dikarya</taxon>
        <taxon>Ascomycota</taxon>
        <taxon>Pezizomycotina</taxon>
        <taxon>Sordariomycetes</taxon>
        <taxon>Hypocreomycetidae</taxon>
        <taxon>Glomerellales</taxon>
        <taxon>Glomerellaceae</taxon>
        <taxon>Colletotrichum</taxon>
        <taxon>Colletotrichum gloeosporioides species complex</taxon>
    </lineage>
</organism>
<gene>
    <name evidence="2" type="ORF">CKAH01_12342</name>
</gene>
<protein>
    <submittedName>
        <fullName evidence="2">Uncharacterized protein</fullName>
    </submittedName>
</protein>
<evidence type="ECO:0000313" key="3">
    <source>
        <dbReference type="Proteomes" id="UP001281614"/>
    </source>
</evidence>
<evidence type="ECO:0000256" key="1">
    <source>
        <dbReference type="SAM" id="MobiDB-lite"/>
    </source>
</evidence>
<dbReference type="AlphaFoldDB" id="A0AAD9YTM5"/>
<keyword evidence="3" id="KW-1185">Reference proteome</keyword>